<organism evidence="3 4">
    <name type="scientific">Holothuria leucospilota</name>
    <name type="common">Black long sea cucumber</name>
    <name type="synonym">Mertensiothuria leucospilota</name>
    <dbReference type="NCBI Taxonomy" id="206669"/>
    <lineage>
        <taxon>Eukaryota</taxon>
        <taxon>Metazoa</taxon>
        <taxon>Echinodermata</taxon>
        <taxon>Eleutherozoa</taxon>
        <taxon>Echinozoa</taxon>
        <taxon>Holothuroidea</taxon>
        <taxon>Aspidochirotacea</taxon>
        <taxon>Aspidochirotida</taxon>
        <taxon>Holothuriidae</taxon>
        <taxon>Holothuria</taxon>
    </lineage>
</organism>
<dbReference type="Gene3D" id="1.10.443.10">
    <property type="entry name" value="Intergrase catalytic core"/>
    <property type="match status" value="1"/>
</dbReference>
<feature type="region of interest" description="Disordered" evidence="2">
    <location>
        <begin position="1"/>
        <end position="125"/>
    </location>
</feature>
<proteinExistence type="predicted"/>
<feature type="region of interest" description="Disordered" evidence="2">
    <location>
        <begin position="801"/>
        <end position="823"/>
    </location>
</feature>
<accession>A0A9Q0YAY7</accession>
<keyword evidence="1" id="KW-0233">DNA recombination</keyword>
<feature type="compositionally biased region" description="Basic and acidic residues" evidence="2">
    <location>
        <begin position="98"/>
        <end position="114"/>
    </location>
</feature>
<feature type="compositionally biased region" description="Acidic residues" evidence="2">
    <location>
        <begin position="801"/>
        <end position="819"/>
    </location>
</feature>
<dbReference type="InterPro" id="IPR011010">
    <property type="entry name" value="DNA_brk_join_enz"/>
</dbReference>
<evidence type="ECO:0000256" key="1">
    <source>
        <dbReference type="ARBA" id="ARBA00023172"/>
    </source>
</evidence>
<dbReference type="PANTHER" id="PTHR33480">
    <property type="entry name" value="SET DOMAIN-CONTAINING PROTEIN-RELATED"/>
    <property type="match status" value="1"/>
</dbReference>
<dbReference type="SUPFAM" id="SSF56349">
    <property type="entry name" value="DNA breaking-rejoining enzymes"/>
    <property type="match status" value="1"/>
</dbReference>
<protein>
    <submittedName>
        <fullName evidence="3">Uncharacterized protein</fullName>
    </submittedName>
</protein>
<comment type="caution">
    <text evidence="3">The sequence shown here is derived from an EMBL/GenBank/DDBJ whole genome shotgun (WGS) entry which is preliminary data.</text>
</comment>
<feature type="compositionally biased region" description="Polar residues" evidence="2">
    <location>
        <begin position="211"/>
        <end position="221"/>
    </location>
</feature>
<dbReference type="AlphaFoldDB" id="A0A9Q0YAY7"/>
<gene>
    <name evidence="3" type="ORF">HOLleu_44027</name>
</gene>
<evidence type="ECO:0000313" key="3">
    <source>
        <dbReference type="EMBL" id="KAJ8018146.1"/>
    </source>
</evidence>
<sequence length="860" mass="95530">MSNGVHDDSFSSEETANTNHMLEIKHTQTADEKSLNNTSDSEGKDPMSSPPHSPQNKGCDSDTSDVQSNLAAGENHLTAHQNDNSLSDAVNTNTTGKDTSKETDFNTGDKDHTNEVISSDSEETSADRVEYLMLLDISSGVCNDSSSGEETTANTNEMPKIKHTQVIDKELTTDSSSSESEDEDPTYFPRRSPQNEEFDSDTSEEFPFYQRASSPHPSHQVSGEVPALQPNVLECSSSSDASSSSSYVAQHGSPHGEVTDSDHSSDGQKVTSSTDAQGVPCAKPYRLCIFCNSFKSKLSQHIATQHSDVDRVTKSMKLPKAQRVKVFDSFRKEGILKINKQQAKALKPSYHRERACENKGPLVMCNICCGFYSKHYMKRHSNVCLGKSENSPAVVPVPMDLLSHDQDFNTHFANDIQCRFRKDAVGKLCINDSWLTNIGKRLWEKQRSIKINKKTEISISNYTSSESSEPNSVKAGVKLSLYCLLKSAAKIVKGTYLIEDKDELSNNVDKFVSVLELSSNYLLGDATYEINQQRQIKLRKPEALPQEDDVRRLRDYTVQRMECITYDHLEFWDLHRYVELRDLVVCRLTLFNARRGGEPSRLLVSEWKDAENNVWIDKQQLEALDDIDKALAGNFKVAYQSGKGNKHLVPVLFPKDTIEPVRKLCDEDIRSAAAIASTNIFLFPTTNGSENHVSGWHAVSNVCEKVDLTNKETLTATKNRHRLSTLFALMDVPESERQYIYKHMGHSEETNQHIYQAPLAVKELTVVGKCLQTIDEGCAPSCSGTSAESCAASLVVTDGCVTEDETGEGTPEETGDEGLESGIFKHGTPEETGDEGLESGIFKHGMFSLFLARYRDPSPK</sequence>
<dbReference type="InterPro" id="IPR013762">
    <property type="entry name" value="Integrase-like_cat_sf"/>
</dbReference>
<feature type="compositionally biased region" description="Polar residues" evidence="2">
    <location>
        <begin position="140"/>
        <end position="157"/>
    </location>
</feature>
<feature type="compositionally biased region" description="Low complexity" evidence="2">
    <location>
        <begin position="236"/>
        <end position="246"/>
    </location>
</feature>
<dbReference type="GO" id="GO:0006310">
    <property type="term" value="P:DNA recombination"/>
    <property type="evidence" value="ECO:0007669"/>
    <property type="project" value="UniProtKB-KW"/>
</dbReference>
<dbReference type="Proteomes" id="UP001152320">
    <property type="component" value="Unassembled WGS sequence"/>
</dbReference>
<feature type="compositionally biased region" description="Basic and acidic residues" evidence="2">
    <location>
        <begin position="257"/>
        <end position="266"/>
    </location>
</feature>
<dbReference type="EMBL" id="JAIZAY010000587">
    <property type="protein sequence ID" value="KAJ8018146.1"/>
    <property type="molecule type" value="Genomic_DNA"/>
</dbReference>
<reference evidence="3" key="1">
    <citation type="submission" date="2021-10" db="EMBL/GenBank/DDBJ databases">
        <title>Tropical sea cucumber genome reveals ecological adaptation and Cuvierian tubules defense mechanism.</title>
        <authorList>
            <person name="Chen T."/>
        </authorList>
    </citation>
    <scope>NUCLEOTIDE SEQUENCE</scope>
    <source>
        <strain evidence="3">Nanhai2018</strain>
        <tissue evidence="3">Muscle</tissue>
    </source>
</reference>
<keyword evidence="4" id="KW-1185">Reference proteome</keyword>
<dbReference type="GO" id="GO:0015074">
    <property type="term" value="P:DNA integration"/>
    <property type="evidence" value="ECO:0007669"/>
    <property type="project" value="InterPro"/>
</dbReference>
<dbReference type="OrthoDB" id="10066064at2759"/>
<evidence type="ECO:0000256" key="2">
    <source>
        <dbReference type="SAM" id="MobiDB-lite"/>
    </source>
</evidence>
<feature type="compositionally biased region" description="Polar residues" evidence="2">
    <location>
        <begin position="267"/>
        <end position="276"/>
    </location>
</feature>
<dbReference type="PANTHER" id="PTHR33480:SF1">
    <property type="entry name" value="TYR RECOMBINASE DOMAIN-CONTAINING PROTEIN"/>
    <property type="match status" value="1"/>
</dbReference>
<feature type="compositionally biased region" description="Basic and acidic residues" evidence="2">
    <location>
        <begin position="22"/>
        <end position="34"/>
    </location>
</feature>
<name>A0A9Q0YAY7_HOLLE</name>
<evidence type="ECO:0000313" key="4">
    <source>
        <dbReference type="Proteomes" id="UP001152320"/>
    </source>
</evidence>
<feature type="region of interest" description="Disordered" evidence="2">
    <location>
        <begin position="140"/>
        <end position="276"/>
    </location>
</feature>
<feature type="compositionally biased region" description="Polar residues" evidence="2">
    <location>
        <begin position="78"/>
        <end position="97"/>
    </location>
</feature>
<dbReference type="GO" id="GO:0003677">
    <property type="term" value="F:DNA binding"/>
    <property type="evidence" value="ECO:0007669"/>
    <property type="project" value="InterPro"/>
</dbReference>